<comment type="caution">
    <text evidence="8">The sequence shown here is derived from an EMBL/GenBank/DDBJ whole genome shotgun (WGS) entry which is preliminary data.</text>
</comment>
<evidence type="ECO:0000256" key="5">
    <source>
        <dbReference type="SAM" id="MobiDB-lite"/>
    </source>
</evidence>
<feature type="region of interest" description="Disordered" evidence="5">
    <location>
        <begin position="453"/>
        <end position="494"/>
    </location>
</feature>
<dbReference type="InterPro" id="IPR005828">
    <property type="entry name" value="MFS_sugar_transport-like"/>
</dbReference>
<comment type="subcellular location">
    <subcellularLocation>
        <location evidence="1">Membrane</location>
        <topology evidence="1">Multi-pass membrane protein</topology>
    </subcellularLocation>
</comment>
<evidence type="ECO:0000256" key="3">
    <source>
        <dbReference type="ARBA" id="ARBA00022989"/>
    </source>
</evidence>
<feature type="domain" description="Major facilitator superfamily (MFS) profile" evidence="7">
    <location>
        <begin position="59"/>
        <end position="453"/>
    </location>
</feature>
<feature type="transmembrane region" description="Helical" evidence="6">
    <location>
        <begin position="305"/>
        <end position="324"/>
    </location>
</feature>
<feature type="transmembrane region" description="Helical" evidence="6">
    <location>
        <begin position="155"/>
        <end position="172"/>
    </location>
</feature>
<dbReference type="InterPro" id="IPR020846">
    <property type="entry name" value="MFS_dom"/>
</dbReference>
<organism evidence="8 9">
    <name type="scientific">Favolaschia claudopus</name>
    <dbReference type="NCBI Taxonomy" id="2862362"/>
    <lineage>
        <taxon>Eukaryota</taxon>
        <taxon>Fungi</taxon>
        <taxon>Dikarya</taxon>
        <taxon>Basidiomycota</taxon>
        <taxon>Agaricomycotina</taxon>
        <taxon>Agaricomycetes</taxon>
        <taxon>Agaricomycetidae</taxon>
        <taxon>Agaricales</taxon>
        <taxon>Marasmiineae</taxon>
        <taxon>Mycenaceae</taxon>
        <taxon>Favolaschia</taxon>
    </lineage>
</organism>
<keyword evidence="3 6" id="KW-1133">Transmembrane helix</keyword>
<evidence type="ECO:0000256" key="6">
    <source>
        <dbReference type="SAM" id="Phobius"/>
    </source>
</evidence>
<accession>A0AAW0B1I4</accession>
<name>A0AAW0B1I4_9AGAR</name>
<sequence length="494" mass="53859">MATTYEPADPVAKGTLATARQSWSDLFKWKQRVEVTDEHGETHTEWQSPEPLQNPISLMAQLSAKDWLYFVVGFSAWTADAFDFHALSIQTTKFAAFYKRSNNRYHDFGAAIFGLAGDKWGRKWPMVVNMLVLGLLQVATIYCSTFQQFLGVRSLFGLFMGGVYGNAIAMALENCPMNARGLMSGILQQGYSFGYVIAACANLGVGGSTESWKTVFWIGAGISIGVGLIRICFPESKQFIEAKKAGKEAKAAANSGRRQRPCLRRNGASDQNQFNYYSHTSQDSYTTFMKTQKHLSNSPATRASILMKTGACVGGTIIGYLSQFVGRRRAIVVAAIMSAFLIPAWILPEGERSLSVSGFFIQFFVQGAWGVIPIHLNELSPPAFRSSFPGITYQLGNMISSPSAQIVNAIAESHLIKSNQGKLVSSYGPTMGIATAIIATGIAVTTALGPEKRGRKFANVDPPDAEKDLEAGRTSSNSSRDEDEKVGVEHKEKV</sequence>
<feature type="transmembrane region" description="Helical" evidence="6">
    <location>
        <begin position="127"/>
        <end position="149"/>
    </location>
</feature>
<keyword evidence="9" id="KW-1185">Reference proteome</keyword>
<dbReference type="Proteomes" id="UP001362999">
    <property type="component" value="Unassembled WGS sequence"/>
</dbReference>
<evidence type="ECO:0000256" key="1">
    <source>
        <dbReference type="ARBA" id="ARBA00004141"/>
    </source>
</evidence>
<keyword evidence="4 6" id="KW-0472">Membrane</keyword>
<dbReference type="PANTHER" id="PTHR23508">
    <property type="entry name" value="CARBOXYLIC ACID TRANSPORTER PROTEIN HOMOLOG"/>
    <property type="match status" value="1"/>
</dbReference>
<reference evidence="8 9" key="1">
    <citation type="journal article" date="2024" name="J Genomics">
        <title>Draft genome sequencing and assembly of Favolaschia claudopus CIRM-BRFM 2984 isolated from oak limbs.</title>
        <authorList>
            <person name="Navarro D."/>
            <person name="Drula E."/>
            <person name="Chaduli D."/>
            <person name="Cazenave R."/>
            <person name="Ahrendt S."/>
            <person name="Wang J."/>
            <person name="Lipzen A."/>
            <person name="Daum C."/>
            <person name="Barry K."/>
            <person name="Grigoriev I.V."/>
            <person name="Favel A."/>
            <person name="Rosso M.N."/>
            <person name="Martin F."/>
        </authorList>
    </citation>
    <scope>NUCLEOTIDE SEQUENCE [LARGE SCALE GENOMIC DNA]</scope>
    <source>
        <strain evidence="8 9">CIRM-BRFM 2984</strain>
    </source>
</reference>
<feature type="transmembrane region" description="Helical" evidence="6">
    <location>
        <begin position="193"/>
        <end position="209"/>
    </location>
</feature>
<feature type="transmembrane region" description="Helical" evidence="6">
    <location>
        <begin position="427"/>
        <end position="448"/>
    </location>
</feature>
<evidence type="ECO:0000256" key="4">
    <source>
        <dbReference type="ARBA" id="ARBA00023136"/>
    </source>
</evidence>
<gene>
    <name evidence="8" type="ORF">R3P38DRAFT_3198859</name>
</gene>
<dbReference type="Gene3D" id="1.20.1250.20">
    <property type="entry name" value="MFS general substrate transporter like domains"/>
    <property type="match status" value="2"/>
</dbReference>
<dbReference type="AlphaFoldDB" id="A0AAW0B1I4"/>
<dbReference type="CDD" id="cd17316">
    <property type="entry name" value="MFS_SV2_like"/>
    <property type="match status" value="1"/>
</dbReference>
<proteinExistence type="predicted"/>
<feature type="transmembrane region" description="Helical" evidence="6">
    <location>
        <begin position="215"/>
        <end position="233"/>
    </location>
</feature>
<evidence type="ECO:0000313" key="9">
    <source>
        <dbReference type="Proteomes" id="UP001362999"/>
    </source>
</evidence>
<evidence type="ECO:0000259" key="7">
    <source>
        <dbReference type="PROSITE" id="PS50850"/>
    </source>
</evidence>
<dbReference type="EMBL" id="JAWWNJ010000043">
    <property type="protein sequence ID" value="KAK7019485.1"/>
    <property type="molecule type" value="Genomic_DNA"/>
</dbReference>
<dbReference type="GO" id="GO:0005886">
    <property type="term" value="C:plasma membrane"/>
    <property type="evidence" value="ECO:0007669"/>
    <property type="project" value="TreeGrafter"/>
</dbReference>
<evidence type="ECO:0000313" key="8">
    <source>
        <dbReference type="EMBL" id="KAK7019485.1"/>
    </source>
</evidence>
<feature type="transmembrane region" description="Helical" evidence="6">
    <location>
        <begin position="330"/>
        <end position="347"/>
    </location>
</feature>
<dbReference type="Pfam" id="PF00083">
    <property type="entry name" value="Sugar_tr"/>
    <property type="match status" value="2"/>
</dbReference>
<keyword evidence="2 6" id="KW-0812">Transmembrane</keyword>
<dbReference type="SUPFAM" id="SSF103473">
    <property type="entry name" value="MFS general substrate transporter"/>
    <property type="match status" value="1"/>
</dbReference>
<dbReference type="InterPro" id="IPR036259">
    <property type="entry name" value="MFS_trans_sf"/>
</dbReference>
<dbReference type="GO" id="GO:0046943">
    <property type="term" value="F:carboxylic acid transmembrane transporter activity"/>
    <property type="evidence" value="ECO:0007669"/>
    <property type="project" value="TreeGrafter"/>
</dbReference>
<dbReference type="PROSITE" id="PS50850">
    <property type="entry name" value="MFS"/>
    <property type="match status" value="1"/>
</dbReference>
<evidence type="ECO:0000256" key="2">
    <source>
        <dbReference type="ARBA" id="ARBA00022692"/>
    </source>
</evidence>
<feature type="compositionally biased region" description="Basic and acidic residues" evidence="5">
    <location>
        <begin position="479"/>
        <end position="494"/>
    </location>
</feature>
<protein>
    <submittedName>
        <fullName evidence="8">MFS general substrate transporter</fullName>
    </submittedName>
</protein>
<dbReference type="PANTHER" id="PTHR23508:SF9">
    <property type="entry name" value="CARBOXYLIC ACID TRANSPORT PROTEIN (AFU_ORTHOLOGUE AFUA_2G09450)"/>
    <property type="match status" value="1"/>
</dbReference>